<comment type="caution">
    <text evidence="13">The sequence shown here is derived from an EMBL/GenBank/DDBJ whole genome shotgun (WGS) entry which is preliminary data.</text>
</comment>
<evidence type="ECO:0000256" key="1">
    <source>
        <dbReference type="ARBA" id="ARBA00004141"/>
    </source>
</evidence>
<dbReference type="PANTHER" id="PTHR10027">
    <property type="entry name" value="CALCIUM-ACTIVATED POTASSIUM CHANNEL ALPHA CHAIN"/>
    <property type="match status" value="1"/>
</dbReference>
<keyword evidence="2" id="KW-0813">Transport</keyword>
<keyword evidence="14" id="KW-1185">Reference proteome</keyword>
<accession>A0A839ZVP7</accession>
<evidence type="ECO:0000256" key="7">
    <source>
        <dbReference type="ARBA" id="ARBA00022989"/>
    </source>
</evidence>
<evidence type="ECO:0000256" key="5">
    <source>
        <dbReference type="ARBA" id="ARBA00022826"/>
    </source>
</evidence>
<keyword evidence="3" id="KW-0633">Potassium transport</keyword>
<dbReference type="PANTHER" id="PTHR10027:SF10">
    <property type="entry name" value="SLOWPOKE 2, ISOFORM D"/>
    <property type="match status" value="1"/>
</dbReference>
<evidence type="ECO:0000256" key="11">
    <source>
        <dbReference type="SAM" id="Phobius"/>
    </source>
</evidence>
<dbReference type="RefSeq" id="WP_183769994.1">
    <property type="nucleotide sequence ID" value="NZ_JACIDK010000001.1"/>
</dbReference>
<dbReference type="Gene3D" id="1.10.287.70">
    <property type="match status" value="1"/>
</dbReference>
<evidence type="ECO:0000256" key="6">
    <source>
        <dbReference type="ARBA" id="ARBA00022958"/>
    </source>
</evidence>
<evidence type="ECO:0000259" key="12">
    <source>
        <dbReference type="Pfam" id="PF07885"/>
    </source>
</evidence>
<evidence type="ECO:0000256" key="10">
    <source>
        <dbReference type="ARBA" id="ARBA00023303"/>
    </source>
</evidence>
<evidence type="ECO:0000256" key="8">
    <source>
        <dbReference type="ARBA" id="ARBA00023065"/>
    </source>
</evidence>
<evidence type="ECO:0000313" key="13">
    <source>
        <dbReference type="EMBL" id="MBB3890128.1"/>
    </source>
</evidence>
<proteinExistence type="predicted"/>
<dbReference type="GO" id="GO:0005267">
    <property type="term" value="F:potassium channel activity"/>
    <property type="evidence" value="ECO:0007669"/>
    <property type="project" value="UniProtKB-KW"/>
</dbReference>
<keyword evidence="6" id="KW-0630">Potassium</keyword>
<keyword evidence="4 11" id="KW-0812">Transmembrane</keyword>
<dbReference type="InterPro" id="IPR047871">
    <property type="entry name" value="K_chnl_Slo-like"/>
</dbReference>
<feature type="transmembrane region" description="Helical" evidence="11">
    <location>
        <begin position="151"/>
        <end position="173"/>
    </location>
</feature>
<feature type="transmembrane region" description="Helical" evidence="11">
    <location>
        <begin position="65"/>
        <end position="86"/>
    </location>
</feature>
<evidence type="ECO:0000256" key="9">
    <source>
        <dbReference type="ARBA" id="ARBA00023136"/>
    </source>
</evidence>
<evidence type="ECO:0000313" key="14">
    <source>
        <dbReference type="Proteomes" id="UP000530564"/>
    </source>
</evidence>
<dbReference type="Pfam" id="PF07885">
    <property type="entry name" value="Ion_trans_2"/>
    <property type="match status" value="1"/>
</dbReference>
<dbReference type="EMBL" id="JACIDK010000001">
    <property type="protein sequence ID" value="MBB3890128.1"/>
    <property type="molecule type" value="Genomic_DNA"/>
</dbReference>
<dbReference type="InterPro" id="IPR013099">
    <property type="entry name" value="K_chnl_dom"/>
</dbReference>
<comment type="subcellular location">
    <subcellularLocation>
        <location evidence="1">Membrane</location>
        <topology evidence="1">Multi-pass membrane protein</topology>
    </subcellularLocation>
</comment>
<protein>
    <submittedName>
        <fullName evidence="13">Voltage-gated potassium channel</fullName>
    </submittedName>
</protein>
<feature type="transmembrane region" description="Helical" evidence="11">
    <location>
        <begin position="209"/>
        <end position="227"/>
    </location>
</feature>
<evidence type="ECO:0000256" key="3">
    <source>
        <dbReference type="ARBA" id="ARBA00022538"/>
    </source>
</evidence>
<keyword evidence="10 13" id="KW-0407">Ion channel</keyword>
<reference evidence="13 14" key="1">
    <citation type="submission" date="2020-08" db="EMBL/GenBank/DDBJ databases">
        <title>Genomic Encyclopedia of Type Strains, Phase IV (KMG-IV): sequencing the most valuable type-strain genomes for metagenomic binning, comparative biology and taxonomic classification.</title>
        <authorList>
            <person name="Goeker M."/>
        </authorList>
    </citation>
    <scope>NUCLEOTIDE SEQUENCE [LARGE SCALE GENOMIC DNA]</scope>
    <source>
        <strain evidence="13 14">DSM 21793</strain>
    </source>
</reference>
<organism evidence="13 14">
    <name type="scientific">Phenylobacterium haematophilum</name>
    <dbReference type="NCBI Taxonomy" id="98513"/>
    <lineage>
        <taxon>Bacteria</taxon>
        <taxon>Pseudomonadati</taxon>
        <taxon>Pseudomonadota</taxon>
        <taxon>Alphaproteobacteria</taxon>
        <taxon>Caulobacterales</taxon>
        <taxon>Caulobacteraceae</taxon>
        <taxon>Phenylobacterium</taxon>
    </lineage>
</organism>
<feature type="transmembrane region" description="Helical" evidence="11">
    <location>
        <begin position="40"/>
        <end position="59"/>
    </location>
</feature>
<keyword evidence="5" id="KW-0631">Potassium channel</keyword>
<dbReference type="GO" id="GO:0016020">
    <property type="term" value="C:membrane"/>
    <property type="evidence" value="ECO:0007669"/>
    <property type="project" value="UniProtKB-SubCell"/>
</dbReference>
<keyword evidence="9 11" id="KW-0472">Membrane</keyword>
<sequence>MPADALSPPEPGQRRLAPRIRARLHELYFGKSDRSVRFRLTVITIDLVMIAFFIAAPLIRETPAFLFIDYAVAFVLAADLLARALASDNLAAWIKRPVTWIDLFVLVTLLFPLWLFNLAFLRVLRLWTLVHSEFFWDTVGRRYNETRWEDVIRAASTLITFIFIMTGFVYTSFARTEGIGGYVDALYFTIATLTTTGFGDITLPGTWGRVISIVTMLTGITLFVRLAQALFRPYKIRFTCPTCGLRRHDIDAVHCKACGELLNIPNDDEV</sequence>
<evidence type="ECO:0000256" key="4">
    <source>
        <dbReference type="ARBA" id="ARBA00022692"/>
    </source>
</evidence>
<evidence type="ECO:0000256" key="2">
    <source>
        <dbReference type="ARBA" id="ARBA00022448"/>
    </source>
</evidence>
<keyword evidence="8" id="KW-0406">Ion transport</keyword>
<dbReference type="SUPFAM" id="SSF81324">
    <property type="entry name" value="Voltage-gated potassium channels"/>
    <property type="match status" value="1"/>
</dbReference>
<feature type="transmembrane region" description="Helical" evidence="11">
    <location>
        <begin position="98"/>
        <end position="120"/>
    </location>
</feature>
<name>A0A839ZVP7_9CAUL</name>
<keyword evidence="7 11" id="KW-1133">Transmembrane helix</keyword>
<dbReference type="Proteomes" id="UP000530564">
    <property type="component" value="Unassembled WGS sequence"/>
</dbReference>
<feature type="domain" description="Potassium channel" evidence="12">
    <location>
        <begin position="159"/>
        <end position="230"/>
    </location>
</feature>
<dbReference type="AlphaFoldDB" id="A0A839ZVP7"/>
<gene>
    <name evidence="13" type="ORF">GGQ61_000825</name>
</gene>